<keyword evidence="5" id="KW-1185">Reference proteome</keyword>
<evidence type="ECO:0000256" key="1">
    <source>
        <dbReference type="ARBA" id="ARBA00022679"/>
    </source>
</evidence>
<evidence type="ECO:0000313" key="4">
    <source>
        <dbReference type="EMBL" id="ORJ20777.1"/>
    </source>
</evidence>
<gene>
    <name evidence="4" type="ORF">BS639_13045</name>
</gene>
<dbReference type="RefSeq" id="WP_084983281.1">
    <property type="nucleotide sequence ID" value="NZ_CBCSCF010000001.1"/>
</dbReference>
<evidence type="ECO:0000256" key="2">
    <source>
        <dbReference type="ARBA" id="ARBA00023315"/>
    </source>
</evidence>
<protein>
    <submittedName>
        <fullName evidence="4">GNAT family N-acetyltransferase</fullName>
    </submittedName>
</protein>
<dbReference type="Pfam" id="PF00583">
    <property type="entry name" value="Acetyltransf_1"/>
    <property type="match status" value="1"/>
</dbReference>
<evidence type="ECO:0000259" key="3">
    <source>
        <dbReference type="PROSITE" id="PS51186"/>
    </source>
</evidence>
<dbReference type="InterPro" id="IPR050680">
    <property type="entry name" value="YpeA/RimI_acetyltransf"/>
</dbReference>
<dbReference type="CDD" id="cd04301">
    <property type="entry name" value="NAT_SF"/>
    <property type="match status" value="1"/>
</dbReference>
<sequence length="154" mass="17488">MILLRDMNAEEFAKYRTIFIGEYAQDLQNTRVYSAEKARNQASETLDMMLPQGIESHDNAVWCISLCAEPQSTVGYLWVGLIRQAAWINDFYILPDWRNRGLGRAALMEMKVRLKGMGINEVGLRVAPENPSAKALYEKCGFHITGINMSQNLN</sequence>
<dbReference type="Gene3D" id="3.40.630.30">
    <property type="match status" value="1"/>
</dbReference>
<dbReference type="InterPro" id="IPR000182">
    <property type="entry name" value="GNAT_dom"/>
</dbReference>
<keyword evidence="2" id="KW-0012">Acyltransferase</keyword>
<dbReference type="PROSITE" id="PS51186">
    <property type="entry name" value="GNAT"/>
    <property type="match status" value="1"/>
</dbReference>
<keyword evidence="1" id="KW-0808">Transferase</keyword>
<dbReference type="EMBL" id="MRWD01000029">
    <property type="protein sequence ID" value="ORJ20777.1"/>
    <property type="molecule type" value="Genomic_DNA"/>
</dbReference>
<dbReference type="PANTHER" id="PTHR43420">
    <property type="entry name" value="ACETYLTRANSFERASE"/>
    <property type="match status" value="1"/>
</dbReference>
<accession>A0ABX3TZS5</accession>
<evidence type="ECO:0000313" key="5">
    <source>
        <dbReference type="Proteomes" id="UP000192722"/>
    </source>
</evidence>
<feature type="domain" description="N-acetyltransferase" evidence="3">
    <location>
        <begin position="2"/>
        <end position="154"/>
    </location>
</feature>
<dbReference type="Proteomes" id="UP000192722">
    <property type="component" value="Unassembled WGS sequence"/>
</dbReference>
<reference evidence="4 5" key="1">
    <citation type="journal article" date="2017" name="Int. J. Syst. Evol. Microbiol.">
        <title>Rouxiella badensis sp. nov. and Rouxiella silvae sp. nov. isolated from peat bog soil in Germany and emendation of the genus description.</title>
        <authorList>
            <person name="Le Fleche-Mateos A."/>
            <person name="Kugler J.H."/>
            <person name="Hansen S.H."/>
            <person name="Syldatk C."/>
            <person name="Hausmann R."/>
            <person name="Lomprez F."/>
            <person name="Vandenbogaert M."/>
            <person name="Manuguerra J.C."/>
            <person name="Grimont P.A."/>
        </authorList>
    </citation>
    <scope>NUCLEOTIDE SEQUENCE [LARGE SCALE GENOMIC DNA]</scope>
    <source>
        <strain evidence="4 5">213</strain>
    </source>
</reference>
<dbReference type="InterPro" id="IPR016181">
    <property type="entry name" value="Acyl_CoA_acyltransferase"/>
</dbReference>
<comment type="caution">
    <text evidence="4">The sequence shown here is derived from an EMBL/GenBank/DDBJ whole genome shotgun (WGS) entry which is preliminary data.</text>
</comment>
<proteinExistence type="predicted"/>
<dbReference type="SUPFAM" id="SSF55729">
    <property type="entry name" value="Acyl-CoA N-acyltransferases (Nat)"/>
    <property type="match status" value="1"/>
</dbReference>
<dbReference type="PANTHER" id="PTHR43420:SF44">
    <property type="entry name" value="ACETYLTRANSFERASE YPEA"/>
    <property type="match status" value="1"/>
</dbReference>
<organism evidence="4 5">
    <name type="scientific">Rouxiella silvae</name>
    <dbReference type="NCBI Taxonomy" id="1646373"/>
    <lineage>
        <taxon>Bacteria</taxon>
        <taxon>Pseudomonadati</taxon>
        <taxon>Pseudomonadota</taxon>
        <taxon>Gammaproteobacteria</taxon>
        <taxon>Enterobacterales</taxon>
        <taxon>Yersiniaceae</taxon>
        <taxon>Rouxiella</taxon>
    </lineage>
</organism>
<name>A0ABX3TZS5_9GAMM</name>